<dbReference type="AlphaFoldDB" id="A0A6G1I6J3"/>
<dbReference type="PANTHER" id="PTHR21248">
    <property type="entry name" value="CARDIOLIPIN SYNTHASE"/>
    <property type="match status" value="1"/>
</dbReference>
<dbReference type="InterPro" id="IPR025202">
    <property type="entry name" value="PLD-like_dom"/>
</dbReference>
<reference evidence="2" key="1">
    <citation type="journal article" date="2020" name="Stud. Mycol.">
        <title>101 Dothideomycetes genomes: a test case for predicting lifestyles and emergence of pathogens.</title>
        <authorList>
            <person name="Haridas S."/>
            <person name="Albert R."/>
            <person name="Binder M."/>
            <person name="Bloem J."/>
            <person name="Labutti K."/>
            <person name="Salamov A."/>
            <person name="Andreopoulos B."/>
            <person name="Baker S."/>
            <person name="Barry K."/>
            <person name="Bills G."/>
            <person name="Bluhm B."/>
            <person name="Cannon C."/>
            <person name="Castanera R."/>
            <person name="Culley D."/>
            <person name="Daum C."/>
            <person name="Ezra D."/>
            <person name="Gonzalez J."/>
            <person name="Henrissat B."/>
            <person name="Kuo A."/>
            <person name="Liang C."/>
            <person name="Lipzen A."/>
            <person name="Lutzoni F."/>
            <person name="Magnuson J."/>
            <person name="Mondo S."/>
            <person name="Nolan M."/>
            <person name="Ohm R."/>
            <person name="Pangilinan J."/>
            <person name="Park H.-J."/>
            <person name="Ramirez L."/>
            <person name="Alfaro M."/>
            <person name="Sun H."/>
            <person name="Tritt A."/>
            <person name="Yoshinaga Y."/>
            <person name="Zwiers L.-H."/>
            <person name="Turgeon B."/>
            <person name="Goodwin S."/>
            <person name="Spatafora J."/>
            <person name="Crous P."/>
            <person name="Grigoriev I."/>
        </authorList>
    </citation>
    <scope>NUCLEOTIDE SEQUENCE</scope>
    <source>
        <strain evidence="2">CBS 262.69</strain>
    </source>
</reference>
<protein>
    <submittedName>
        <fullName evidence="2">Phospholipase D/nuclease</fullName>
    </submittedName>
</protein>
<dbReference type="Gene3D" id="3.30.870.10">
    <property type="entry name" value="Endonuclease Chain A"/>
    <property type="match status" value="2"/>
</dbReference>
<dbReference type="EMBL" id="ML996689">
    <property type="protein sequence ID" value="KAF2403923.1"/>
    <property type="molecule type" value="Genomic_DNA"/>
</dbReference>
<keyword evidence="3" id="KW-1185">Reference proteome</keyword>
<dbReference type="Proteomes" id="UP000799640">
    <property type="component" value="Unassembled WGS sequence"/>
</dbReference>
<dbReference type="Pfam" id="PF13091">
    <property type="entry name" value="PLDc_2"/>
    <property type="match status" value="1"/>
</dbReference>
<organism evidence="2 3">
    <name type="scientific">Trichodelitschia bisporula</name>
    <dbReference type="NCBI Taxonomy" id="703511"/>
    <lineage>
        <taxon>Eukaryota</taxon>
        <taxon>Fungi</taxon>
        <taxon>Dikarya</taxon>
        <taxon>Ascomycota</taxon>
        <taxon>Pezizomycotina</taxon>
        <taxon>Dothideomycetes</taxon>
        <taxon>Dothideomycetes incertae sedis</taxon>
        <taxon>Phaeotrichales</taxon>
        <taxon>Phaeotrichaceae</taxon>
        <taxon>Trichodelitschia</taxon>
    </lineage>
</organism>
<feature type="domain" description="PLD phosphodiesterase" evidence="1">
    <location>
        <begin position="418"/>
        <end position="440"/>
    </location>
</feature>
<dbReference type="SUPFAM" id="SSF56024">
    <property type="entry name" value="Phospholipase D/nuclease"/>
    <property type="match status" value="2"/>
</dbReference>
<proteinExistence type="predicted"/>
<dbReference type="OrthoDB" id="2958217at2759"/>
<name>A0A6G1I6J3_9PEZI</name>
<evidence type="ECO:0000259" key="1">
    <source>
        <dbReference type="PROSITE" id="PS50035"/>
    </source>
</evidence>
<dbReference type="GO" id="GO:0030572">
    <property type="term" value="F:phosphatidyltransferase activity"/>
    <property type="evidence" value="ECO:0007669"/>
    <property type="project" value="UniProtKB-ARBA"/>
</dbReference>
<sequence>MDSTRSIIDFSTNLAHPVMTPPDNIPEGAKGWLEALQDKSALNAHDDPNYFTHNPISLCAESRAHAFLVGTGDDLYSHMQASIENARLEIVLITCFWANSSSLDKLAASLKKLSNDVVKNNRPRVRVHIGFSSLSVFQKLFQTSSLSGRTYAATEWSRRLGLPSEAELPGLEVQAKSIFVRPFSVMHPKFLMVDRKFAWIPSCNVSWEPWFEGAIAVSGPIVERFVEFWRQFWVRSPQFEELSILSEPAYIPVDSIGGPAHSVVQFDELGPIFTMFLPSPHHVNPRFRPLPWQAANPPPPTPLNVFLLTQFLSATSSIYMQSPNVTSPPVLSALLKALRRGVNVHIVTSERLMILEQLGTAGKTTTQCMKILIKRYKRLKAEASAADEETGLQHPGQLTIEYFSAIESDNSNEPVQSHLKMTLIDGEWLVLGSGNMDRASWYTSQELGLAFLSQRLCTEVKNVVDDQLTNRKKIAFTSDSLR</sequence>
<dbReference type="PROSITE" id="PS50035">
    <property type="entry name" value="PLD"/>
    <property type="match status" value="2"/>
</dbReference>
<dbReference type="InterPro" id="IPR001736">
    <property type="entry name" value="PLipase_D/transphosphatidylase"/>
</dbReference>
<accession>A0A6G1I6J3</accession>
<gene>
    <name evidence="2" type="ORF">EJ06DRAFT_527512</name>
</gene>
<dbReference type="PANTHER" id="PTHR21248:SF11">
    <property type="entry name" value="PLD PHOSPHODIESTERASE DOMAIN-CONTAINING PROTEIN"/>
    <property type="match status" value="1"/>
</dbReference>
<evidence type="ECO:0000313" key="2">
    <source>
        <dbReference type="EMBL" id="KAF2403923.1"/>
    </source>
</evidence>
<evidence type="ECO:0000313" key="3">
    <source>
        <dbReference type="Proteomes" id="UP000799640"/>
    </source>
</evidence>
<dbReference type="GO" id="GO:0032049">
    <property type="term" value="P:cardiolipin biosynthetic process"/>
    <property type="evidence" value="ECO:0007669"/>
    <property type="project" value="UniProtKB-ARBA"/>
</dbReference>
<feature type="domain" description="PLD phosphodiesterase" evidence="1">
    <location>
        <begin position="182"/>
        <end position="209"/>
    </location>
</feature>
<dbReference type="CDD" id="cd00138">
    <property type="entry name" value="PLDc_SF"/>
    <property type="match status" value="1"/>
</dbReference>